<dbReference type="SMART" id="SM00367">
    <property type="entry name" value="LRR_CC"/>
    <property type="match status" value="5"/>
</dbReference>
<protein>
    <submittedName>
        <fullName evidence="1">Uncharacterized protein</fullName>
    </submittedName>
</protein>
<dbReference type="Gene3D" id="3.80.10.10">
    <property type="entry name" value="Ribonuclease Inhibitor"/>
    <property type="match status" value="2"/>
</dbReference>
<accession>D7KKK7</accession>
<reference evidence="2" key="1">
    <citation type="journal article" date="2011" name="Nat. Genet.">
        <title>The Arabidopsis lyrata genome sequence and the basis of rapid genome size change.</title>
        <authorList>
            <person name="Hu T.T."/>
            <person name="Pattyn P."/>
            <person name="Bakker E.G."/>
            <person name="Cao J."/>
            <person name="Cheng J.-F."/>
            <person name="Clark R.M."/>
            <person name="Fahlgren N."/>
            <person name="Fawcett J.A."/>
            <person name="Grimwood J."/>
            <person name="Gundlach H."/>
            <person name="Haberer G."/>
            <person name="Hollister J.D."/>
            <person name="Ossowski S."/>
            <person name="Ottilar R.P."/>
            <person name="Salamov A.A."/>
            <person name="Schneeberger K."/>
            <person name="Spannagl M."/>
            <person name="Wang X."/>
            <person name="Yang L."/>
            <person name="Nasrallah M.E."/>
            <person name="Bergelson J."/>
            <person name="Carrington J.C."/>
            <person name="Gaut B.S."/>
            <person name="Schmutz J."/>
            <person name="Mayer K.F.X."/>
            <person name="Van de Peer Y."/>
            <person name="Grigoriev I.V."/>
            <person name="Nordborg M."/>
            <person name="Weigel D."/>
            <person name="Guo Y.-L."/>
        </authorList>
    </citation>
    <scope>NUCLEOTIDE SEQUENCE [LARGE SCALE GENOMIC DNA]</scope>
    <source>
        <strain evidence="2">cv. MN47</strain>
    </source>
</reference>
<organism evidence="2">
    <name type="scientific">Arabidopsis lyrata subsp. lyrata</name>
    <name type="common">Lyre-leaved rock-cress</name>
    <dbReference type="NCBI Taxonomy" id="81972"/>
    <lineage>
        <taxon>Eukaryota</taxon>
        <taxon>Viridiplantae</taxon>
        <taxon>Streptophyta</taxon>
        <taxon>Embryophyta</taxon>
        <taxon>Tracheophyta</taxon>
        <taxon>Spermatophyta</taxon>
        <taxon>Magnoliopsida</taxon>
        <taxon>eudicotyledons</taxon>
        <taxon>Gunneridae</taxon>
        <taxon>Pentapetalae</taxon>
        <taxon>rosids</taxon>
        <taxon>malvids</taxon>
        <taxon>Brassicales</taxon>
        <taxon>Brassicaceae</taxon>
        <taxon>Camelineae</taxon>
        <taxon>Arabidopsis</taxon>
    </lineage>
</organism>
<dbReference type="InterPro" id="IPR006553">
    <property type="entry name" value="Leu-rich_rpt_Cys-con_subtyp"/>
</dbReference>
<dbReference type="STRING" id="81972.D7KKK7"/>
<sequence>MVLRDWRADARTPRFFVDSEESIDEDALAVAETEDGGSFFLDTWGQIRRNRPPVRPKLLDLCLRGVAENSHALSSLQLVPDDLKSRIASMVPRLSKIDANFVKLLVQDSPAEVIVKDCSSLEENDVKDILSACNGDKLQVLILYFCAQAHTDSLLSISSNRFPVLSSLSLRGAFRLTDNALDSISKAAPSLELIDLSECSMLTSFAMVILVNNFGATLRGLDIEGCQIDLSQVSEVVKNFKSLEYFSIAGVEGVDDGFVVKFLEVCGSKLTGLSLARCEDVSDVSIQAIGKYCANLGALDVWGVVKLTDMALKYMSVCSSLCVLKFGSNSFSDQAIATFLEEGPGPSLQQLCLHKIREVAQQTATTLSECCKSLWYLDLSWCQKITGEDVCKILVGCPSLSQVRGFGCKKVLRKALEAAEVIRS</sequence>
<dbReference type="SUPFAM" id="SSF52047">
    <property type="entry name" value="RNI-like"/>
    <property type="match status" value="2"/>
</dbReference>
<evidence type="ECO:0000313" key="1">
    <source>
        <dbReference type="EMBL" id="EFH66041.1"/>
    </source>
</evidence>
<dbReference type="KEGG" id="aly:9325846"/>
<name>D7KKK7_ARALL</name>
<dbReference type="Gramene" id="scaffold_101049.1">
    <property type="protein sequence ID" value="scaffold_101049.1"/>
    <property type="gene ID" value="scaffold_101049.1"/>
</dbReference>
<dbReference type="eggNOG" id="KOG1947">
    <property type="taxonomic scope" value="Eukaryota"/>
</dbReference>
<dbReference type="HOGENOM" id="CLU_647864_0_0_1"/>
<dbReference type="GO" id="GO:0019005">
    <property type="term" value="C:SCF ubiquitin ligase complex"/>
    <property type="evidence" value="ECO:0007669"/>
    <property type="project" value="TreeGrafter"/>
</dbReference>
<keyword evidence="2" id="KW-1185">Reference proteome</keyword>
<dbReference type="GO" id="GO:0031146">
    <property type="term" value="P:SCF-dependent proteasomal ubiquitin-dependent protein catabolic process"/>
    <property type="evidence" value="ECO:0007669"/>
    <property type="project" value="TreeGrafter"/>
</dbReference>
<dbReference type="EMBL" id="GL348713">
    <property type="protein sequence ID" value="EFH66041.1"/>
    <property type="molecule type" value="Genomic_DNA"/>
</dbReference>
<evidence type="ECO:0000313" key="2">
    <source>
        <dbReference type="Proteomes" id="UP000008694"/>
    </source>
</evidence>
<dbReference type="PANTHER" id="PTHR13318">
    <property type="entry name" value="PARTNER OF PAIRED, ISOFORM B-RELATED"/>
    <property type="match status" value="1"/>
</dbReference>
<gene>
    <name evidence="1" type="ORF">ARALYDRAFT_888255</name>
</gene>
<dbReference type="InterPro" id="IPR032675">
    <property type="entry name" value="LRR_dom_sf"/>
</dbReference>
<dbReference type="Proteomes" id="UP000008694">
    <property type="component" value="Unassembled WGS sequence"/>
</dbReference>
<proteinExistence type="predicted"/>
<dbReference type="AlphaFoldDB" id="D7KKK7"/>
<dbReference type="OrthoDB" id="10257471at2759"/>